<dbReference type="GO" id="GO:0050225">
    <property type="term" value="F:pseudouridine kinase activity"/>
    <property type="evidence" value="ECO:0007669"/>
    <property type="project" value="UniProtKB-EC"/>
</dbReference>
<dbReference type="InterPro" id="IPR029056">
    <property type="entry name" value="Ribokinase-like"/>
</dbReference>
<proteinExistence type="predicted"/>
<dbReference type="GO" id="GO:0016798">
    <property type="term" value="F:hydrolase activity, acting on glycosyl bonds"/>
    <property type="evidence" value="ECO:0007669"/>
    <property type="project" value="TreeGrafter"/>
</dbReference>
<dbReference type="Pfam" id="PF00294">
    <property type="entry name" value="PfkB"/>
    <property type="match status" value="1"/>
</dbReference>
<sequence length="167" mass="17863">MGKEMDQVNGMPIIIGGMVLDIHATASVPSSSKSTTPGKIEYMHGGVARNVAECLFKLGTKLYMISAVGHDMAGDKLLELWISARLPVEGILQGSDIKTAVVCNMFDVDGELTAGVASVESIERCVTPQWIQGFKPIIRSAPVMLVDANLSIEALNASCRSNFCFSE</sequence>
<dbReference type="PROSITE" id="PS00583">
    <property type="entry name" value="PFKB_KINASES_1"/>
    <property type="match status" value="1"/>
</dbReference>
<keyword evidence="1 5" id="KW-0808">Transferase</keyword>
<protein>
    <submittedName>
        <fullName evidence="5">Pseudouridine kinase</fullName>
        <ecNumber evidence="5">2.7.1.83</ecNumber>
    </submittedName>
</protein>
<evidence type="ECO:0000256" key="3">
    <source>
        <dbReference type="ARBA" id="ARBA00022777"/>
    </source>
</evidence>
<dbReference type="PANTHER" id="PTHR42909">
    <property type="entry name" value="ZGC:136858"/>
    <property type="match status" value="1"/>
</dbReference>
<dbReference type="SUPFAM" id="SSF53613">
    <property type="entry name" value="Ribokinase-like"/>
    <property type="match status" value="1"/>
</dbReference>
<dbReference type="Gene3D" id="3.40.1190.20">
    <property type="match status" value="1"/>
</dbReference>
<dbReference type="PANTHER" id="PTHR42909:SF1">
    <property type="entry name" value="CARBOHYDRATE KINASE PFKB DOMAIN-CONTAINING PROTEIN"/>
    <property type="match status" value="1"/>
</dbReference>
<dbReference type="GO" id="GO:0004730">
    <property type="term" value="F:pseudouridylate synthase activity"/>
    <property type="evidence" value="ECO:0007669"/>
    <property type="project" value="TreeGrafter"/>
</dbReference>
<organism evidence="5">
    <name type="scientific">Opuntia streptacantha</name>
    <name type="common">Prickly pear cactus</name>
    <name type="synonym">Opuntia cardona</name>
    <dbReference type="NCBI Taxonomy" id="393608"/>
    <lineage>
        <taxon>Eukaryota</taxon>
        <taxon>Viridiplantae</taxon>
        <taxon>Streptophyta</taxon>
        <taxon>Embryophyta</taxon>
        <taxon>Tracheophyta</taxon>
        <taxon>Spermatophyta</taxon>
        <taxon>Magnoliopsida</taxon>
        <taxon>eudicotyledons</taxon>
        <taxon>Gunneridae</taxon>
        <taxon>Pentapetalae</taxon>
        <taxon>Caryophyllales</taxon>
        <taxon>Cactineae</taxon>
        <taxon>Cactaceae</taxon>
        <taxon>Opuntioideae</taxon>
        <taxon>Opuntia</taxon>
    </lineage>
</organism>
<accession>A0A7C9ARK6</accession>
<dbReference type="EC" id="2.7.1.83" evidence="5"/>
<dbReference type="EMBL" id="GISG01262102">
    <property type="protein sequence ID" value="MBA4674274.1"/>
    <property type="molecule type" value="Transcribed_RNA"/>
</dbReference>
<feature type="domain" description="Carbohydrate kinase PfkB" evidence="4">
    <location>
        <begin position="30"/>
        <end position="114"/>
    </location>
</feature>
<evidence type="ECO:0000256" key="2">
    <source>
        <dbReference type="ARBA" id="ARBA00022723"/>
    </source>
</evidence>
<reference evidence="5" key="2">
    <citation type="submission" date="2020-07" db="EMBL/GenBank/DDBJ databases">
        <authorList>
            <person name="Vera ALvarez R."/>
            <person name="Arias-Moreno D.M."/>
            <person name="Jimenez-Jacinto V."/>
            <person name="Jimenez-Bremont J.F."/>
            <person name="Swaminathan K."/>
            <person name="Moose S.P."/>
            <person name="Guerrero-Gonzalez M.L."/>
            <person name="Marino-Ramirez L."/>
            <person name="Landsman D."/>
            <person name="Rodriguez-Kessler M."/>
            <person name="Delgado-Sanchez P."/>
        </authorList>
    </citation>
    <scope>NUCLEOTIDE SEQUENCE</scope>
    <source>
        <tissue evidence="5">Cladode</tissue>
    </source>
</reference>
<name>A0A7C9ARK6_OPUST</name>
<dbReference type="InterPro" id="IPR002173">
    <property type="entry name" value="Carboh/pur_kinase_PfkB_CS"/>
</dbReference>
<dbReference type="GO" id="GO:0046872">
    <property type="term" value="F:metal ion binding"/>
    <property type="evidence" value="ECO:0007669"/>
    <property type="project" value="UniProtKB-KW"/>
</dbReference>
<dbReference type="InterPro" id="IPR011611">
    <property type="entry name" value="PfkB_dom"/>
</dbReference>
<evidence type="ECO:0000313" key="5">
    <source>
        <dbReference type="EMBL" id="MBA4674274.1"/>
    </source>
</evidence>
<keyword evidence="2" id="KW-0479">Metal-binding</keyword>
<keyword evidence="3 5" id="KW-0418">Kinase</keyword>
<dbReference type="AlphaFoldDB" id="A0A7C9ARK6"/>
<reference evidence="5" key="1">
    <citation type="journal article" date="2013" name="J. Plant Res.">
        <title>Effect of fungi and light on seed germination of three Opuntia species from semiarid lands of central Mexico.</title>
        <authorList>
            <person name="Delgado-Sanchez P."/>
            <person name="Jimenez-Bremont J.F."/>
            <person name="Guerrero-Gonzalez Mde L."/>
            <person name="Flores J."/>
        </authorList>
    </citation>
    <scope>NUCLEOTIDE SEQUENCE</scope>
    <source>
        <tissue evidence="5">Cladode</tissue>
    </source>
</reference>
<evidence type="ECO:0000256" key="1">
    <source>
        <dbReference type="ARBA" id="ARBA00022679"/>
    </source>
</evidence>
<evidence type="ECO:0000259" key="4">
    <source>
        <dbReference type="Pfam" id="PF00294"/>
    </source>
</evidence>
<dbReference type="GO" id="GO:0005737">
    <property type="term" value="C:cytoplasm"/>
    <property type="evidence" value="ECO:0007669"/>
    <property type="project" value="TreeGrafter"/>
</dbReference>